<keyword evidence="4" id="KW-0808">Transferase</keyword>
<dbReference type="SMART" id="SM00086">
    <property type="entry name" value="PAC"/>
    <property type="match status" value="2"/>
</dbReference>
<dbReference type="EMBL" id="JAICCF010000006">
    <property type="protein sequence ID" value="MBW8688226.1"/>
    <property type="molecule type" value="Genomic_DNA"/>
</dbReference>
<evidence type="ECO:0000313" key="9">
    <source>
        <dbReference type="EMBL" id="MBW8688226.1"/>
    </source>
</evidence>
<dbReference type="SUPFAM" id="SSF55874">
    <property type="entry name" value="ATPase domain of HSP90 chaperone/DNA topoisomerase II/histidine kinase"/>
    <property type="match status" value="1"/>
</dbReference>
<keyword evidence="5" id="KW-0418">Kinase</keyword>
<name>A0ABS7GKH0_9BACT</name>
<keyword evidence="10" id="KW-1185">Reference proteome</keyword>
<dbReference type="PRINTS" id="PR00344">
    <property type="entry name" value="BCTRLSENSOR"/>
</dbReference>
<feature type="coiled-coil region" evidence="6">
    <location>
        <begin position="545"/>
        <end position="579"/>
    </location>
</feature>
<dbReference type="Gene3D" id="1.10.287.130">
    <property type="match status" value="1"/>
</dbReference>
<feature type="domain" description="PAC" evidence="8">
    <location>
        <begin position="490"/>
        <end position="543"/>
    </location>
</feature>
<dbReference type="SMART" id="SM00388">
    <property type="entry name" value="HisKA"/>
    <property type="match status" value="1"/>
</dbReference>
<evidence type="ECO:0000256" key="1">
    <source>
        <dbReference type="ARBA" id="ARBA00000085"/>
    </source>
</evidence>
<evidence type="ECO:0000256" key="6">
    <source>
        <dbReference type="SAM" id="Coils"/>
    </source>
</evidence>
<dbReference type="Gene3D" id="2.10.70.100">
    <property type="match status" value="1"/>
</dbReference>
<evidence type="ECO:0000256" key="5">
    <source>
        <dbReference type="ARBA" id="ARBA00022777"/>
    </source>
</evidence>
<dbReference type="InterPro" id="IPR005467">
    <property type="entry name" value="His_kinase_dom"/>
</dbReference>
<dbReference type="InterPro" id="IPR003661">
    <property type="entry name" value="HisK_dim/P_dom"/>
</dbReference>
<accession>A0ABS7GKH0</accession>
<dbReference type="InterPro" id="IPR036097">
    <property type="entry name" value="HisK_dim/P_sf"/>
</dbReference>
<dbReference type="InterPro" id="IPR003594">
    <property type="entry name" value="HATPase_dom"/>
</dbReference>
<dbReference type="Proteomes" id="UP000812961">
    <property type="component" value="Unassembled WGS sequence"/>
</dbReference>
<reference evidence="9 10" key="1">
    <citation type="submission" date="2021-08" db="EMBL/GenBank/DDBJ databases">
        <title>The genome sequence of Chitinophaga sp. B61.</title>
        <authorList>
            <person name="Zhang X."/>
        </authorList>
    </citation>
    <scope>NUCLEOTIDE SEQUENCE [LARGE SCALE GENOMIC DNA]</scope>
    <source>
        <strain evidence="9 10">B61</strain>
    </source>
</reference>
<feature type="domain" description="PAC" evidence="8">
    <location>
        <begin position="360"/>
        <end position="415"/>
    </location>
</feature>
<organism evidence="9 10">
    <name type="scientific">Chitinophaga rhizophila</name>
    <dbReference type="NCBI Taxonomy" id="2866212"/>
    <lineage>
        <taxon>Bacteria</taxon>
        <taxon>Pseudomonadati</taxon>
        <taxon>Bacteroidota</taxon>
        <taxon>Chitinophagia</taxon>
        <taxon>Chitinophagales</taxon>
        <taxon>Chitinophagaceae</taxon>
        <taxon>Chitinophaga</taxon>
    </lineage>
</organism>
<evidence type="ECO:0000259" key="7">
    <source>
        <dbReference type="PROSITE" id="PS50109"/>
    </source>
</evidence>
<dbReference type="Pfam" id="PF02518">
    <property type="entry name" value="HATPase_c"/>
    <property type="match status" value="1"/>
</dbReference>
<protein>
    <recommendedName>
        <fullName evidence="2">histidine kinase</fullName>
        <ecNumber evidence="2">2.7.13.3</ecNumber>
    </recommendedName>
</protein>
<dbReference type="InterPro" id="IPR013656">
    <property type="entry name" value="PAS_4"/>
</dbReference>
<dbReference type="SUPFAM" id="SSF55785">
    <property type="entry name" value="PYP-like sensor domain (PAS domain)"/>
    <property type="match status" value="3"/>
</dbReference>
<dbReference type="Pfam" id="PF00512">
    <property type="entry name" value="HisKA"/>
    <property type="match status" value="1"/>
</dbReference>
<evidence type="ECO:0000256" key="2">
    <source>
        <dbReference type="ARBA" id="ARBA00012438"/>
    </source>
</evidence>
<dbReference type="PANTHER" id="PTHR43304:SF1">
    <property type="entry name" value="PAC DOMAIN-CONTAINING PROTEIN"/>
    <property type="match status" value="1"/>
</dbReference>
<evidence type="ECO:0000259" key="8">
    <source>
        <dbReference type="PROSITE" id="PS50113"/>
    </source>
</evidence>
<feature type="domain" description="Histidine kinase" evidence="7">
    <location>
        <begin position="579"/>
        <end position="807"/>
    </location>
</feature>
<keyword evidence="3" id="KW-0597">Phosphoprotein</keyword>
<dbReference type="InterPro" id="IPR035965">
    <property type="entry name" value="PAS-like_dom_sf"/>
</dbReference>
<dbReference type="InterPro" id="IPR000700">
    <property type="entry name" value="PAS-assoc_C"/>
</dbReference>
<gene>
    <name evidence="9" type="ORF">K1Y79_28080</name>
</gene>
<dbReference type="InterPro" id="IPR004358">
    <property type="entry name" value="Sig_transdc_His_kin-like_C"/>
</dbReference>
<dbReference type="PROSITE" id="PS50109">
    <property type="entry name" value="HIS_KIN"/>
    <property type="match status" value="1"/>
</dbReference>
<dbReference type="Gene3D" id="3.30.450.20">
    <property type="entry name" value="PAS domain"/>
    <property type="match status" value="3"/>
</dbReference>
<dbReference type="SUPFAM" id="SSF47384">
    <property type="entry name" value="Homodimeric domain of signal transducing histidine kinase"/>
    <property type="match status" value="1"/>
</dbReference>
<evidence type="ECO:0000256" key="4">
    <source>
        <dbReference type="ARBA" id="ARBA00022679"/>
    </source>
</evidence>
<comment type="catalytic activity">
    <reaction evidence="1">
        <text>ATP + protein L-histidine = ADP + protein N-phospho-L-histidine.</text>
        <dbReference type="EC" id="2.7.13.3"/>
    </reaction>
</comment>
<dbReference type="SMART" id="SM00387">
    <property type="entry name" value="HATPase_c"/>
    <property type="match status" value="1"/>
</dbReference>
<dbReference type="Gene3D" id="3.30.565.10">
    <property type="entry name" value="Histidine kinase-like ATPase, C-terminal domain"/>
    <property type="match status" value="1"/>
</dbReference>
<dbReference type="InterPro" id="IPR036890">
    <property type="entry name" value="HATPase_C_sf"/>
</dbReference>
<comment type="caution">
    <text evidence="9">The sequence shown here is derived from an EMBL/GenBank/DDBJ whole genome shotgun (WGS) entry which is preliminary data.</text>
</comment>
<evidence type="ECO:0000256" key="3">
    <source>
        <dbReference type="ARBA" id="ARBA00022553"/>
    </source>
</evidence>
<dbReference type="RefSeq" id="WP_220253545.1">
    <property type="nucleotide sequence ID" value="NZ_JAICCF010000006.1"/>
</dbReference>
<dbReference type="EC" id="2.7.13.3" evidence="2"/>
<dbReference type="InterPro" id="IPR052162">
    <property type="entry name" value="Sensor_kinase/Photoreceptor"/>
</dbReference>
<dbReference type="Pfam" id="PF08448">
    <property type="entry name" value="PAS_4"/>
    <property type="match status" value="2"/>
</dbReference>
<sequence length="807" mass="91261">MSSNVNESISSNHHDRQNTGTADAVWLEMLVQYQLEVMEMLGANIPRQEILHHICAWAYGLEEGLRISIAITAPAYEQPDNTTCQVALTGKQGNILGYLNITNHSGKQLSAGAEHFFQLLARMIVRVMEYPQGGQSEGTIPTYTSNKEDEIAAQRENFYQLLMDTPAVIAVLSGPQHVYILANKLYMQTIGSDRQIIGKPIREALPELADQGIYQLLDEVYRTGEPFIGYEIEVGLDKTGSGEREPVFFNFVYQPIKDAEDRVFQILVHAMDVTQSVLQRRSAEKSEQQFKSFVANSPTPIGIYVGKELRIQTVNDAILQAWEKDDSVVGKTFREALPELEGQPFFQILDRVYDTGETYEAVEEKVMLMRDGVLTPTYYNFTYKALRNEQGEIYAVMNTAMEVTEQVKAKQRLAEAEENLRNAMEVAKLGDWKIDLQTRTTMLSERIQQWFGTLPGETITVEQATACITDPGVVTSALERALQPGSDGIVDIEYGITNFRTGEQRIMHTSGKVFLDRSGQPYMIVGISQDITEQRKLQHDLEHKVNERTRALSIANSELKEANKNLEKVNNNLEQYAYVTSHDLQEPLRKIKIFSDILQNRADTTPDNFTRKYLDKIDASVNRMMALITDLLNFSRLDKTNNTFVPTDINAIIEDVAEDFELAIKEKKVNLHISPLQEIAAVPLQIRQLFFNLIGNAIKFSRQHVTPEIHITGRPVSTAEISTYPQLNASWSWYEITVSDNGIGFEQRHAEKIFTIFQRLHTREVYSGTGIGLALCEKVVSNHQGKIYARGIVNEGASFHILLPVHR</sequence>
<keyword evidence="6" id="KW-0175">Coiled coil</keyword>
<proteinExistence type="predicted"/>
<evidence type="ECO:0000313" key="10">
    <source>
        <dbReference type="Proteomes" id="UP000812961"/>
    </source>
</evidence>
<dbReference type="PANTHER" id="PTHR43304">
    <property type="entry name" value="PHYTOCHROME-LIKE PROTEIN CPH1"/>
    <property type="match status" value="1"/>
</dbReference>
<dbReference type="CDD" id="cd00082">
    <property type="entry name" value="HisKA"/>
    <property type="match status" value="1"/>
</dbReference>
<dbReference type="PROSITE" id="PS50113">
    <property type="entry name" value="PAC"/>
    <property type="match status" value="2"/>
</dbReference>
<dbReference type="InterPro" id="IPR001610">
    <property type="entry name" value="PAC"/>
</dbReference>